<organism evidence="1">
    <name type="scientific">Harvfovirus sp</name>
    <dbReference type="NCBI Taxonomy" id="2487768"/>
    <lineage>
        <taxon>Viruses</taxon>
        <taxon>Varidnaviria</taxon>
        <taxon>Bamfordvirae</taxon>
        <taxon>Nucleocytoviricota</taxon>
        <taxon>Megaviricetes</taxon>
        <taxon>Imitervirales</taxon>
        <taxon>Mimiviridae</taxon>
        <taxon>Klosneuvirinae</taxon>
    </lineage>
</organism>
<name>A0A3G5A0Q6_9VIRU</name>
<dbReference type="EMBL" id="MK072249">
    <property type="protein sequence ID" value="AYV80806.1"/>
    <property type="molecule type" value="Genomic_DNA"/>
</dbReference>
<accession>A0A3G5A0Q6</accession>
<sequence>MTTLYLMILATNVIASVCFISSVETTNKITSQIAQESIIDITEIASLKPNEFRIIRIPSPLQIGHLQCKLVYNLCHFPRFSPIYNPKPSLQHLTTIHSPTNLQTTTNITISPMNNCQLSLPNTYPKISEKLFGNKILLDIFKTCGEIPYLKQSRIISPLKQYHLYTYNFNNKDMFISGHRSKPNVIKYNRYGPNAKKLIEDKYAKKLENSLFKSVISLSLVIACTTIGIKKFKI</sequence>
<proteinExistence type="predicted"/>
<protein>
    <submittedName>
        <fullName evidence="1">Uncharacterized protein</fullName>
    </submittedName>
</protein>
<gene>
    <name evidence="1" type="ORF">Harvfovirus7_3</name>
</gene>
<evidence type="ECO:0000313" key="1">
    <source>
        <dbReference type="EMBL" id="AYV80806.1"/>
    </source>
</evidence>
<reference evidence="1" key="1">
    <citation type="submission" date="2018-10" db="EMBL/GenBank/DDBJ databases">
        <title>Hidden diversity of soil giant viruses.</title>
        <authorList>
            <person name="Schulz F."/>
            <person name="Alteio L."/>
            <person name="Goudeau D."/>
            <person name="Ryan E.M."/>
            <person name="Malmstrom R.R."/>
            <person name="Blanchard J."/>
            <person name="Woyke T."/>
        </authorList>
    </citation>
    <scope>NUCLEOTIDE SEQUENCE</scope>
    <source>
        <strain evidence="1">HAV1</strain>
    </source>
</reference>